<organism evidence="2 3">
    <name type="scientific">Micrococcus terreus</name>
    <dbReference type="NCBI Taxonomy" id="574650"/>
    <lineage>
        <taxon>Bacteria</taxon>
        <taxon>Bacillati</taxon>
        <taxon>Actinomycetota</taxon>
        <taxon>Actinomycetes</taxon>
        <taxon>Micrococcales</taxon>
        <taxon>Micrococcaceae</taxon>
        <taxon>Micrococcus</taxon>
    </lineage>
</organism>
<protein>
    <submittedName>
        <fullName evidence="2">Helix-turn-helix domain-containing protein</fullName>
    </submittedName>
</protein>
<evidence type="ECO:0000313" key="3">
    <source>
        <dbReference type="Proteomes" id="UP000198881"/>
    </source>
</evidence>
<accession>A0A1I7MQC8</accession>
<dbReference type="EMBL" id="FPCG01000009">
    <property type="protein sequence ID" value="SFV24108.1"/>
    <property type="molecule type" value="Genomic_DNA"/>
</dbReference>
<evidence type="ECO:0000259" key="1">
    <source>
        <dbReference type="Pfam" id="PF13936"/>
    </source>
</evidence>
<sequence>MQGRHGHLSREQKQLALRLHGKGWRLVEIAKEIGCSAPMVGIMARTGRHLEARPFGWEPRQGCLTIEEREQILLGINRGDTFTAIAEQLGRAVSTVSREVKRGGGRCGYSAWRGHERAREQARGPKPFKLASGRLLEEVASRLEQLWSPEEIAARLRLDHADDPEMRVSHETIYQSLLGLLHE</sequence>
<keyword evidence="3" id="KW-1185">Reference proteome</keyword>
<proteinExistence type="predicted"/>
<dbReference type="Proteomes" id="UP000198881">
    <property type="component" value="Unassembled WGS sequence"/>
</dbReference>
<dbReference type="InterPro" id="IPR025246">
    <property type="entry name" value="IS30-like_HTH"/>
</dbReference>
<dbReference type="GO" id="GO:0004803">
    <property type="term" value="F:transposase activity"/>
    <property type="evidence" value="ECO:0007669"/>
    <property type="project" value="TreeGrafter"/>
</dbReference>
<dbReference type="Pfam" id="PF13936">
    <property type="entry name" value="HTH_38"/>
    <property type="match status" value="1"/>
</dbReference>
<evidence type="ECO:0000313" key="2">
    <source>
        <dbReference type="EMBL" id="SFV24108.1"/>
    </source>
</evidence>
<dbReference type="InterPro" id="IPR051917">
    <property type="entry name" value="Transposase-Integrase"/>
</dbReference>
<reference evidence="2 3" key="1">
    <citation type="submission" date="2016-10" db="EMBL/GenBank/DDBJ databases">
        <authorList>
            <person name="de Groot N.N."/>
        </authorList>
    </citation>
    <scope>NUCLEOTIDE SEQUENCE [LARGE SCALE GENOMIC DNA]</scope>
    <source>
        <strain evidence="2 3">CGMCC 1.7054</strain>
    </source>
</reference>
<feature type="domain" description="Transposase IS30-like HTH" evidence="1">
    <location>
        <begin position="64"/>
        <end position="103"/>
    </location>
</feature>
<dbReference type="AlphaFoldDB" id="A0A1I7MQC8"/>
<dbReference type="GO" id="GO:0005829">
    <property type="term" value="C:cytosol"/>
    <property type="evidence" value="ECO:0007669"/>
    <property type="project" value="TreeGrafter"/>
</dbReference>
<dbReference type="STRING" id="574650.SAMN04487966_109136"/>
<name>A0A1I7MQC8_9MICC</name>
<gene>
    <name evidence="2" type="ORF">SAMN04487966_109136</name>
</gene>
<dbReference type="GO" id="GO:0032196">
    <property type="term" value="P:transposition"/>
    <property type="evidence" value="ECO:0007669"/>
    <property type="project" value="TreeGrafter"/>
</dbReference>
<dbReference type="PANTHER" id="PTHR10948">
    <property type="entry name" value="TRANSPOSASE"/>
    <property type="match status" value="1"/>
</dbReference>
<dbReference type="PANTHER" id="PTHR10948:SF23">
    <property type="entry name" value="TRANSPOSASE INSI FOR INSERTION SEQUENCE ELEMENT IS30A-RELATED"/>
    <property type="match status" value="1"/>
</dbReference>